<evidence type="ECO:0000256" key="3">
    <source>
        <dbReference type="ARBA" id="ARBA00022723"/>
    </source>
</evidence>
<proteinExistence type="inferred from homology"/>
<keyword evidence="2" id="KW-0540">Nuclease</keyword>
<keyword evidence="3 5" id="KW-0479">Metal-binding</keyword>
<feature type="binding site" evidence="5">
    <location>
        <position position="245"/>
    </location>
    <ligand>
        <name>a divalent metal cation</name>
        <dbReference type="ChEBI" id="CHEBI:60240"/>
        <label>1</label>
    </ligand>
</feature>
<dbReference type="GO" id="GO:0008296">
    <property type="term" value="F:3'-5'-DNA exonuclease activity"/>
    <property type="evidence" value="ECO:0007669"/>
    <property type="project" value="TreeGrafter"/>
</dbReference>
<reference evidence="7" key="1">
    <citation type="journal article" date="2017" name="Nucleic Acids Res.">
        <title>Proteogenomics produces comprehensive and highly accurate protein-coding gene annotation in a complete genome assembly of Malassezia sympodialis.</title>
        <authorList>
            <person name="Zhu Y."/>
            <person name="Engstroem P.G."/>
            <person name="Tellgren-Roth C."/>
            <person name="Baudo C.D."/>
            <person name="Kennell J.C."/>
            <person name="Sun S."/>
            <person name="Billmyre R.B."/>
            <person name="Schroeder M.S."/>
            <person name="Andersson A."/>
            <person name="Holm T."/>
            <person name="Sigurgeirsson B."/>
            <person name="Wu G."/>
            <person name="Sankaranarayanan S.R."/>
            <person name="Siddharthan R."/>
            <person name="Sanyal K."/>
            <person name="Lundeberg J."/>
            <person name="Nystedt B."/>
            <person name="Boekhout T."/>
            <person name="Dawson T.L. Jr."/>
            <person name="Heitman J."/>
            <person name="Scheynius A."/>
            <person name="Lehtioe J."/>
        </authorList>
    </citation>
    <scope>NUCLEOTIDE SEQUENCE [LARGE SCALE GENOMIC DNA]</scope>
    <source>
        <strain evidence="7">ATCC 42132</strain>
    </source>
</reference>
<accession>A0A1M8A895</accession>
<dbReference type="GO" id="GO:0005829">
    <property type="term" value="C:cytosol"/>
    <property type="evidence" value="ECO:0007669"/>
    <property type="project" value="TreeGrafter"/>
</dbReference>
<dbReference type="SUPFAM" id="SSF51556">
    <property type="entry name" value="Metallo-dependent hydrolases"/>
    <property type="match status" value="1"/>
</dbReference>
<dbReference type="InterPro" id="IPR001130">
    <property type="entry name" value="TatD-like"/>
</dbReference>
<dbReference type="EMBL" id="LT671824">
    <property type="protein sequence ID" value="SHO78680.1"/>
    <property type="molecule type" value="Genomic_DNA"/>
</dbReference>
<dbReference type="GO" id="GO:0046872">
    <property type="term" value="F:metal ion binding"/>
    <property type="evidence" value="ECO:0007669"/>
    <property type="project" value="UniProtKB-KW"/>
</dbReference>
<evidence type="ECO:0000313" key="6">
    <source>
        <dbReference type="EMBL" id="SHO78680.1"/>
    </source>
</evidence>
<dbReference type="PANTHER" id="PTHR10060:SF15">
    <property type="entry name" value="DEOXYRIBONUCLEASE TATDN1"/>
    <property type="match status" value="1"/>
</dbReference>
<dbReference type="Pfam" id="PF01026">
    <property type="entry name" value="TatD_DNase"/>
    <property type="match status" value="1"/>
</dbReference>
<dbReference type="AlphaFoldDB" id="A0A1M8A895"/>
<keyword evidence="4" id="KW-0378">Hydrolase</keyword>
<dbReference type="PANTHER" id="PTHR10060">
    <property type="entry name" value="TATD FAMILY DEOXYRIBONUCLEASE"/>
    <property type="match status" value="1"/>
</dbReference>
<dbReference type="PROSITE" id="PS01091">
    <property type="entry name" value="TATD_3"/>
    <property type="match status" value="1"/>
</dbReference>
<dbReference type="OrthoDB" id="6079689at2759"/>
<feature type="binding site" evidence="5">
    <location>
        <position position="122"/>
    </location>
    <ligand>
        <name>a divalent metal cation</name>
        <dbReference type="ChEBI" id="CHEBI:60240"/>
        <label>1</label>
    </ligand>
</feature>
<keyword evidence="7" id="KW-1185">Reference proteome</keyword>
<dbReference type="InterPro" id="IPR050891">
    <property type="entry name" value="TatD-type_Hydrolase"/>
</dbReference>
<organism evidence="6 7">
    <name type="scientific">Malassezia sympodialis (strain ATCC 42132)</name>
    <name type="common">Atopic eczema-associated yeast</name>
    <dbReference type="NCBI Taxonomy" id="1230383"/>
    <lineage>
        <taxon>Eukaryota</taxon>
        <taxon>Fungi</taxon>
        <taxon>Dikarya</taxon>
        <taxon>Basidiomycota</taxon>
        <taxon>Ustilaginomycotina</taxon>
        <taxon>Malasseziomycetes</taxon>
        <taxon>Malasseziales</taxon>
        <taxon>Malasseziaceae</taxon>
        <taxon>Malassezia</taxon>
    </lineage>
</organism>
<feature type="binding site" evidence="5">
    <location>
        <position position="197"/>
    </location>
    <ligand>
        <name>a divalent metal cation</name>
        <dbReference type="ChEBI" id="CHEBI:60240"/>
        <label>2</label>
    </ligand>
</feature>
<evidence type="ECO:0000256" key="1">
    <source>
        <dbReference type="ARBA" id="ARBA00009275"/>
    </source>
</evidence>
<gene>
    <name evidence="6" type="ORF">MSYG_3027</name>
</gene>
<sequence>MLRHAMANLSAVPRYIEIAVNLGDPMFQGEYHGKKKHEGDLEHVIRRAEQAGVSAQVITAGALTELPSVLQLTDMRSSFFCTAGCHPTHSSDMETYEGGPEAFVSRLQQYIQEHDRIVAVGECGLDYDRLHFASAETQKRCFDLQLQMATKVRLPLFLHSRAAHKDFVDILRPYLNSLRPPEIQTDKSSPGSVGVVHSFTGTAEELHELLDLGLYIGVNGCSLKTQENLDVVKRIPLHRILLETDAPWCDIRPTHASAKYLDEFKAKERELAAVYSPPRAKPEKWSPMTAVKGRCEPCQIGEVAAVVARIQGVSLATLAAHAYQNAVALFRLPVL</sequence>
<dbReference type="InterPro" id="IPR032466">
    <property type="entry name" value="Metal_Hydrolase"/>
</dbReference>
<dbReference type="OMA" id="YGGSQKH"/>
<dbReference type="GO" id="GO:0004519">
    <property type="term" value="F:endonuclease activity"/>
    <property type="evidence" value="ECO:0007669"/>
    <property type="project" value="UniProtKB-KW"/>
</dbReference>
<evidence type="ECO:0000313" key="7">
    <source>
        <dbReference type="Proteomes" id="UP000186303"/>
    </source>
</evidence>
<dbReference type="InterPro" id="IPR018228">
    <property type="entry name" value="DNase_TatD-rel_CS"/>
</dbReference>
<comment type="similarity">
    <text evidence="1">Belongs to the metallo-dependent hydrolases superfamily. TatD-type hydrolase family.</text>
</comment>
<feature type="binding site" evidence="5">
    <location>
        <position position="159"/>
    </location>
    <ligand>
        <name>a divalent metal cation</name>
        <dbReference type="ChEBI" id="CHEBI:60240"/>
        <label>2</label>
    </ligand>
</feature>
<keyword evidence="6" id="KW-0269">Exonuclease</keyword>
<protein>
    <submittedName>
        <fullName evidence="6">Similar to S.cerevisiae protein YBL055C (3'--&gt;5' exonuclease and endonuclease with a possible role in apoptosis)</fullName>
    </submittedName>
</protein>
<keyword evidence="6" id="KW-0255">Endonuclease</keyword>
<dbReference type="CDD" id="cd01310">
    <property type="entry name" value="TatD_DNAse"/>
    <property type="match status" value="1"/>
</dbReference>
<evidence type="ECO:0000256" key="4">
    <source>
        <dbReference type="ARBA" id="ARBA00022801"/>
    </source>
</evidence>
<dbReference type="Proteomes" id="UP000186303">
    <property type="component" value="Chromosome 4"/>
</dbReference>
<dbReference type="Gene3D" id="3.20.20.140">
    <property type="entry name" value="Metal-dependent hydrolases"/>
    <property type="match status" value="1"/>
</dbReference>
<evidence type="ECO:0000256" key="5">
    <source>
        <dbReference type="PIRSR" id="PIRSR005902-1"/>
    </source>
</evidence>
<dbReference type="PIRSF" id="PIRSF005902">
    <property type="entry name" value="DNase_TatD"/>
    <property type="match status" value="1"/>
</dbReference>
<dbReference type="VEuPathDB" id="FungiDB:MSYG_3027"/>
<dbReference type="STRING" id="1230383.A0A1M8A895"/>
<name>A0A1M8A895_MALS4</name>
<evidence type="ECO:0000256" key="2">
    <source>
        <dbReference type="ARBA" id="ARBA00022722"/>
    </source>
</evidence>